<keyword evidence="2" id="KW-0456">Lyase</keyword>
<proteinExistence type="predicted"/>
<keyword evidence="4" id="KW-1185">Reference proteome</keyword>
<comment type="caution">
    <text evidence="3">The sequence shown here is derived from an EMBL/GenBank/DDBJ whole genome shotgun (WGS) entry which is preliminary data.</text>
</comment>
<name>A0ABU2H0P8_9ACTN</name>
<dbReference type="PANTHER" id="PTHR33542:SF5">
    <property type="entry name" value="FERROCHELATASE CHE1"/>
    <property type="match status" value="1"/>
</dbReference>
<dbReference type="InterPro" id="IPR050963">
    <property type="entry name" value="Sirohydro_Cobaltochel/CbiX"/>
</dbReference>
<protein>
    <submittedName>
        <fullName evidence="3">Sirohydrochlorin chelatase</fullName>
    </submittedName>
</protein>
<keyword evidence="1" id="KW-0479">Metal-binding</keyword>
<accession>A0ABU2H0P8</accession>
<dbReference type="RefSeq" id="WP_310910381.1">
    <property type="nucleotide sequence ID" value="NZ_JAVLVT010000001.1"/>
</dbReference>
<dbReference type="PANTHER" id="PTHR33542">
    <property type="entry name" value="SIROHYDROCHLORIN FERROCHELATASE, CHLOROPLASTIC"/>
    <property type="match status" value="1"/>
</dbReference>
<sequence>MRNPPVTTRDHPTPLVAVAHGSTDPRSAAAVHGLVSRMRTRRPELDIRCAYLDHVSPDPFHTISDLAASGAGEVVVAPVLLTSAYHSKVDLPQVLERVQHTYPWLRLRYADTLGPHALLLDAVERRLIRSGVSASPDTAVVLAAAGSSDPAANQVIRDLATALEARAGWHSVTAAYASATEPGPAEAVTAAYERGARRVVTATYLLAPGFFSDRIERQARSAGAWTTTPTLGDCPELAELALLRYDEARSLAGRIGAPQ</sequence>
<dbReference type="CDD" id="cd03414">
    <property type="entry name" value="CbiX_SirB_C"/>
    <property type="match status" value="1"/>
</dbReference>
<gene>
    <name evidence="3" type="ORF">RIF23_01030</name>
</gene>
<evidence type="ECO:0000256" key="1">
    <source>
        <dbReference type="ARBA" id="ARBA00022723"/>
    </source>
</evidence>
<dbReference type="Pfam" id="PF01903">
    <property type="entry name" value="CbiX"/>
    <property type="match status" value="2"/>
</dbReference>
<dbReference type="Gene3D" id="3.40.50.1400">
    <property type="match status" value="2"/>
</dbReference>
<dbReference type="SUPFAM" id="SSF53800">
    <property type="entry name" value="Chelatase"/>
    <property type="match status" value="1"/>
</dbReference>
<dbReference type="CDD" id="cd03416">
    <property type="entry name" value="CbiX_SirB_N"/>
    <property type="match status" value="1"/>
</dbReference>
<evidence type="ECO:0000313" key="3">
    <source>
        <dbReference type="EMBL" id="MDS1268871.1"/>
    </source>
</evidence>
<dbReference type="InterPro" id="IPR002762">
    <property type="entry name" value="CbiX-like"/>
</dbReference>
<dbReference type="EMBL" id="JAVLVT010000001">
    <property type="protein sequence ID" value="MDS1268871.1"/>
    <property type="molecule type" value="Genomic_DNA"/>
</dbReference>
<organism evidence="3 4">
    <name type="scientific">Lipingzhangella rawalii</name>
    <dbReference type="NCBI Taxonomy" id="2055835"/>
    <lineage>
        <taxon>Bacteria</taxon>
        <taxon>Bacillati</taxon>
        <taxon>Actinomycetota</taxon>
        <taxon>Actinomycetes</taxon>
        <taxon>Streptosporangiales</taxon>
        <taxon>Nocardiopsidaceae</taxon>
        <taxon>Lipingzhangella</taxon>
    </lineage>
</organism>
<reference evidence="4" key="1">
    <citation type="submission" date="2023-07" db="EMBL/GenBank/DDBJ databases">
        <title>Novel species in the genus Lipingzhangella isolated from Sambhar Salt Lake.</title>
        <authorList>
            <person name="Jiya N."/>
            <person name="Kajale S."/>
            <person name="Sharma A."/>
        </authorList>
    </citation>
    <scope>NUCLEOTIDE SEQUENCE [LARGE SCALE GENOMIC DNA]</scope>
    <source>
        <strain evidence="4">LS1_29</strain>
    </source>
</reference>
<evidence type="ECO:0000256" key="2">
    <source>
        <dbReference type="ARBA" id="ARBA00023239"/>
    </source>
</evidence>
<evidence type="ECO:0000313" key="4">
    <source>
        <dbReference type="Proteomes" id="UP001250214"/>
    </source>
</evidence>
<dbReference type="Proteomes" id="UP001250214">
    <property type="component" value="Unassembled WGS sequence"/>
</dbReference>